<dbReference type="GO" id="GO:0016757">
    <property type="term" value="F:glycosyltransferase activity"/>
    <property type="evidence" value="ECO:0007669"/>
    <property type="project" value="InterPro"/>
</dbReference>
<sequence length="343" mass="39941">MKLAYIVPSLAQRGPVLVVFHLVQEMLAHGHECTVYYFDNIIELKFPCKTERIFFLKSINFSSYDIVHSHGLRPDAYIFLHKPWRLKGTVCISTLHNMVIQDLAAQYNVLTAYLIGNMWMFLLCRHTKVVVLTKVALNYYSRWISQKKLFIVHNTCIIDKCNKLYTAEVKRILSFKENKILLGCNALLTPRKGVDQIIRVLPFMPNVKLWIVGDGKSKISLLDLADRLGVRDRVCIAGYKKNAYQYLPYYDIYVMSSRSEGFPLSLLEAMIYKRNIVCSDIPIFKEILSENEVTFFEREKIDSLMEAIKLALQTDKSEVACQCFWEHYSPDCFYRDYLAVYTN</sequence>
<feature type="domain" description="Glycosyl transferase family 1" evidence="1">
    <location>
        <begin position="169"/>
        <end position="318"/>
    </location>
</feature>
<dbReference type="EMBL" id="MNQU01000179">
    <property type="protein sequence ID" value="OKZ35137.1"/>
    <property type="molecule type" value="Genomic_DNA"/>
</dbReference>
<evidence type="ECO:0000313" key="2">
    <source>
        <dbReference type="EMBL" id="OKZ35137.1"/>
    </source>
</evidence>
<dbReference type="AlphaFoldDB" id="A0A1Q6I927"/>
<protein>
    <recommendedName>
        <fullName evidence="1">Glycosyl transferase family 1 domain-containing protein</fullName>
    </recommendedName>
</protein>
<organism evidence="2 3">
    <name type="scientific">Bacteroides uniformis</name>
    <dbReference type="NCBI Taxonomy" id="820"/>
    <lineage>
        <taxon>Bacteria</taxon>
        <taxon>Pseudomonadati</taxon>
        <taxon>Bacteroidota</taxon>
        <taxon>Bacteroidia</taxon>
        <taxon>Bacteroidales</taxon>
        <taxon>Bacteroidaceae</taxon>
        <taxon>Bacteroides</taxon>
    </lineage>
</organism>
<dbReference type="Pfam" id="PF00534">
    <property type="entry name" value="Glycos_transf_1"/>
    <property type="match status" value="1"/>
</dbReference>
<dbReference type="Proteomes" id="UP000186549">
    <property type="component" value="Unassembled WGS sequence"/>
</dbReference>
<gene>
    <name evidence="2" type="ORF">BHV79_07320</name>
</gene>
<comment type="caution">
    <text evidence="2">The sequence shown here is derived from an EMBL/GenBank/DDBJ whole genome shotgun (WGS) entry which is preliminary data.</text>
</comment>
<evidence type="ECO:0000313" key="3">
    <source>
        <dbReference type="Proteomes" id="UP000186549"/>
    </source>
</evidence>
<proteinExistence type="predicted"/>
<dbReference type="PANTHER" id="PTHR12526">
    <property type="entry name" value="GLYCOSYLTRANSFERASE"/>
    <property type="match status" value="1"/>
</dbReference>
<accession>A0A1Q6I927</accession>
<reference evidence="2 3" key="1">
    <citation type="journal article" date="2016" name="Nat. Biotechnol.">
        <title>Measurement of bacterial replication rates in microbial communities.</title>
        <authorList>
            <person name="Brown C.T."/>
            <person name="Olm M.R."/>
            <person name="Thomas B.C."/>
            <person name="Banfield J.F."/>
        </authorList>
    </citation>
    <scope>NUCLEOTIDE SEQUENCE [LARGE SCALE GENOMIC DNA]</scope>
    <source>
        <strain evidence="2">45_41</strain>
    </source>
</reference>
<dbReference type="InterPro" id="IPR001296">
    <property type="entry name" value="Glyco_trans_1"/>
</dbReference>
<name>A0A1Q6I927_BACUN</name>
<evidence type="ECO:0000259" key="1">
    <source>
        <dbReference type="Pfam" id="PF00534"/>
    </source>
</evidence>
<dbReference type="SUPFAM" id="SSF53756">
    <property type="entry name" value="UDP-Glycosyltransferase/glycogen phosphorylase"/>
    <property type="match status" value="1"/>
</dbReference>
<dbReference type="Gene3D" id="3.40.50.2000">
    <property type="entry name" value="Glycogen Phosphorylase B"/>
    <property type="match status" value="2"/>
</dbReference>